<accession>A0A022QVM9</accession>
<dbReference type="Pfam" id="PF05056">
    <property type="entry name" value="DUF674"/>
    <property type="match status" value="1"/>
</dbReference>
<gene>
    <name evidence="1" type="ORF">MIMGU_mgv1a026207mg</name>
</gene>
<dbReference type="Proteomes" id="UP000030748">
    <property type="component" value="Unassembled WGS sequence"/>
</dbReference>
<evidence type="ECO:0000313" key="2">
    <source>
        <dbReference type="Proteomes" id="UP000030748"/>
    </source>
</evidence>
<proteinExistence type="predicted"/>
<dbReference type="AlphaFoldDB" id="A0A022QVM9"/>
<keyword evidence="2" id="KW-1185">Reference proteome</keyword>
<reference evidence="1 2" key="1">
    <citation type="journal article" date="2013" name="Proc. Natl. Acad. Sci. U.S.A.">
        <title>Fine-scale variation in meiotic recombination in Mimulus inferred from population shotgun sequencing.</title>
        <authorList>
            <person name="Hellsten U."/>
            <person name="Wright K.M."/>
            <person name="Jenkins J."/>
            <person name="Shu S."/>
            <person name="Yuan Y."/>
            <person name="Wessler S.R."/>
            <person name="Schmutz J."/>
            <person name="Willis J.H."/>
            <person name="Rokhsar D.S."/>
        </authorList>
    </citation>
    <scope>NUCLEOTIDE SEQUENCE [LARGE SCALE GENOMIC DNA]</scope>
    <source>
        <strain evidence="2">cv. DUN x IM62</strain>
    </source>
</reference>
<protein>
    <recommendedName>
        <fullName evidence="3">DUF674 family protein</fullName>
    </recommendedName>
</protein>
<dbReference type="PANTHER" id="PTHR33103:SF27">
    <property type="entry name" value="OS04G0594700 PROTEIN"/>
    <property type="match status" value="1"/>
</dbReference>
<dbReference type="PANTHER" id="PTHR33103">
    <property type="entry name" value="OS01G0153900 PROTEIN"/>
    <property type="match status" value="1"/>
</dbReference>
<dbReference type="eggNOG" id="ENOG502RYYF">
    <property type="taxonomic scope" value="Eukaryota"/>
</dbReference>
<organism evidence="1 2">
    <name type="scientific">Erythranthe guttata</name>
    <name type="common">Yellow monkey flower</name>
    <name type="synonym">Mimulus guttatus</name>
    <dbReference type="NCBI Taxonomy" id="4155"/>
    <lineage>
        <taxon>Eukaryota</taxon>
        <taxon>Viridiplantae</taxon>
        <taxon>Streptophyta</taxon>
        <taxon>Embryophyta</taxon>
        <taxon>Tracheophyta</taxon>
        <taxon>Spermatophyta</taxon>
        <taxon>Magnoliopsida</taxon>
        <taxon>eudicotyledons</taxon>
        <taxon>Gunneridae</taxon>
        <taxon>Pentapetalae</taxon>
        <taxon>asterids</taxon>
        <taxon>lamiids</taxon>
        <taxon>Lamiales</taxon>
        <taxon>Phrymaceae</taxon>
        <taxon>Erythranthe</taxon>
    </lineage>
</organism>
<name>A0A022QVM9_ERYGU</name>
<sequence length="472" mass="52821">MSDAKEIKFSLKVMINKKKNKVLFAEADSDFIDVLISFLTLPLGTIVRVLKKHYEDELHGAPFNIGSLTTLYNGLSNLDNVHFWTEGCKDVLLNPKSSFEAECLKLKLDISETQPIGYFICKNNACKAYQARRFPCLSIYYDTVTCCCGVKMKRELGQKESQANEDAGGVFTNNAVPFIISDDLRILPNMKGYVQTLRDLDVTYTNGAELRNVSFGFNETMDLLKGSLLSRTPLTDLILNKSPRLILYEPGVLPLQVENEATSKFEKMNLKVILQKSNNKLLFAQAENDFVDFLFSFLAIPLGGVECLLGSNTCLTSIDNLYKSVADFIEDKYLSTAGTKNMLMNPRLHHGYISENQILPLSETSLSSNYTHAWGTIKFSSINFVKGQGKYVRGPRMYKINDDLTVTPFCMSSTVSILECLKIPLSDIDEMELKVGLEEALSILKASLISTSALTDGLIIDQMLKKQPKQED</sequence>
<evidence type="ECO:0008006" key="3">
    <source>
        <dbReference type="Google" id="ProtNLM"/>
    </source>
</evidence>
<dbReference type="EMBL" id="KI630927">
    <property type="protein sequence ID" value="EYU31624.1"/>
    <property type="molecule type" value="Genomic_DNA"/>
</dbReference>
<evidence type="ECO:0000313" key="1">
    <source>
        <dbReference type="EMBL" id="EYU31624.1"/>
    </source>
</evidence>
<dbReference type="InterPro" id="IPR007750">
    <property type="entry name" value="DUF674"/>
</dbReference>